<dbReference type="GO" id="GO:0005737">
    <property type="term" value="C:cytoplasm"/>
    <property type="evidence" value="ECO:0007669"/>
    <property type="project" value="UniProtKB-SubCell"/>
</dbReference>
<dbReference type="HAMAP" id="MF_01103">
    <property type="entry name" value="UPF0291"/>
    <property type="match status" value="1"/>
</dbReference>
<proteinExistence type="inferred from homology"/>
<evidence type="ECO:0000313" key="4">
    <source>
        <dbReference type="Proteomes" id="UP000323166"/>
    </source>
</evidence>
<keyword evidence="1 2" id="KW-0963">Cytoplasm</keyword>
<comment type="similarity">
    <text evidence="2">Belongs to the UPF0291 family.</text>
</comment>
<dbReference type="PANTHER" id="PTHR37300:SF1">
    <property type="entry name" value="UPF0291 PROTEIN YNZC"/>
    <property type="match status" value="1"/>
</dbReference>
<dbReference type="InterPro" id="IPR009242">
    <property type="entry name" value="DUF896"/>
</dbReference>
<dbReference type="PANTHER" id="PTHR37300">
    <property type="entry name" value="UPF0291 PROTEIN CBO2609/CLC_2481"/>
    <property type="match status" value="1"/>
</dbReference>
<organism evidence="3 4">
    <name type="scientific">Desulfallas thermosapovorans DSM 6562</name>
    <dbReference type="NCBI Taxonomy" id="1121431"/>
    <lineage>
        <taxon>Bacteria</taxon>
        <taxon>Bacillati</taxon>
        <taxon>Bacillota</taxon>
        <taxon>Clostridia</taxon>
        <taxon>Eubacteriales</taxon>
        <taxon>Desulfallaceae</taxon>
        <taxon>Desulfallas</taxon>
    </lineage>
</organism>
<gene>
    <name evidence="3" type="ORF">LX24_01827</name>
</gene>
<evidence type="ECO:0000256" key="2">
    <source>
        <dbReference type="HAMAP-Rule" id="MF_01103"/>
    </source>
</evidence>
<evidence type="ECO:0000256" key="1">
    <source>
        <dbReference type="ARBA" id="ARBA00022490"/>
    </source>
</evidence>
<dbReference type="EMBL" id="VNHM01000009">
    <property type="protein sequence ID" value="TYO95098.1"/>
    <property type="molecule type" value="Genomic_DNA"/>
</dbReference>
<name>A0A5S4ZQE8_9FIRM</name>
<comment type="caution">
    <text evidence="3">The sequence shown here is derived from an EMBL/GenBank/DDBJ whole genome shotgun (WGS) entry which is preliminary data.</text>
</comment>
<sequence>MVITMELVERINYLARKKRYEGLTEEEKDEQQKLRRQYLDGIRKQIVDAMDSAGYTRTKKHDTRCGCHDCKTRH</sequence>
<dbReference type="Pfam" id="PF05979">
    <property type="entry name" value="DUF896"/>
    <property type="match status" value="1"/>
</dbReference>
<dbReference type="Proteomes" id="UP000323166">
    <property type="component" value="Unassembled WGS sequence"/>
</dbReference>
<dbReference type="Gene3D" id="1.10.287.540">
    <property type="entry name" value="Helix hairpin bin"/>
    <property type="match status" value="1"/>
</dbReference>
<protein>
    <recommendedName>
        <fullName evidence="2">UPF0291 protein LX24_01827</fullName>
    </recommendedName>
</protein>
<dbReference type="SUPFAM" id="SSF158221">
    <property type="entry name" value="YnzC-like"/>
    <property type="match status" value="1"/>
</dbReference>
<dbReference type="RefSeq" id="WP_166511834.1">
    <property type="nucleotide sequence ID" value="NZ_VNHM01000009.1"/>
</dbReference>
<evidence type="ECO:0000313" key="3">
    <source>
        <dbReference type="EMBL" id="TYO95098.1"/>
    </source>
</evidence>
<reference evidence="3 4" key="1">
    <citation type="submission" date="2019-07" db="EMBL/GenBank/DDBJ databases">
        <title>Genomic Encyclopedia of Type Strains, Phase I: the one thousand microbial genomes (KMG-I) project.</title>
        <authorList>
            <person name="Kyrpides N."/>
        </authorList>
    </citation>
    <scope>NUCLEOTIDE SEQUENCE [LARGE SCALE GENOMIC DNA]</scope>
    <source>
        <strain evidence="3 4">DSM 6562</strain>
    </source>
</reference>
<dbReference type="AlphaFoldDB" id="A0A5S4ZQE8"/>
<accession>A0A5S4ZQE8</accession>
<comment type="subcellular location">
    <subcellularLocation>
        <location evidence="2">Cytoplasm</location>
    </subcellularLocation>
</comment>
<keyword evidence="4" id="KW-1185">Reference proteome</keyword>